<dbReference type="AlphaFoldDB" id="A0A0R2NZL1"/>
<evidence type="ECO:0000256" key="3">
    <source>
        <dbReference type="ARBA" id="ARBA00023204"/>
    </source>
</evidence>
<dbReference type="Proteomes" id="UP000053941">
    <property type="component" value="Unassembled WGS sequence"/>
</dbReference>
<name>A0A0R2NZL1_9ACTN</name>
<keyword evidence="1" id="KW-0227">DNA damage</keyword>
<dbReference type="InterPro" id="IPR011604">
    <property type="entry name" value="PDDEXK-like_dom_sf"/>
</dbReference>
<keyword evidence="2" id="KW-0378">Hydrolase</keyword>
<reference evidence="5 6" key="1">
    <citation type="submission" date="2015-10" db="EMBL/GenBank/DDBJ databases">
        <title>Metagenome-Assembled Genomes uncover a global brackish microbiome.</title>
        <authorList>
            <person name="Hugerth L.W."/>
            <person name="Larsson J."/>
            <person name="Alneberg J."/>
            <person name="Lindh M.V."/>
            <person name="Legrand C."/>
            <person name="Pinhassi J."/>
            <person name="Andersson A.F."/>
        </authorList>
    </citation>
    <scope>NUCLEOTIDE SEQUENCE [LARGE SCALE GENOMIC DNA]</scope>
    <source>
        <strain evidence="5">BACL2 MAG-120802-bin41</strain>
    </source>
</reference>
<comment type="caution">
    <text evidence="5">The sequence shown here is derived from an EMBL/GenBank/DDBJ whole genome shotgun (WGS) entry which is preliminary data.</text>
</comment>
<dbReference type="Pfam" id="PF12705">
    <property type="entry name" value="PDDEXK_1"/>
    <property type="match status" value="1"/>
</dbReference>
<evidence type="ECO:0000256" key="1">
    <source>
        <dbReference type="ARBA" id="ARBA00022763"/>
    </source>
</evidence>
<keyword evidence="3" id="KW-0234">DNA repair</keyword>
<dbReference type="EMBL" id="LIAS01000005">
    <property type="protein sequence ID" value="KRO31318.1"/>
    <property type="molecule type" value="Genomic_DNA"/>
</dbReference>
<feature type="domain" description="PD-(D/E)XK endonuclease-like" evidence="4">
    <location>
        <begin position="88"/>
        <end position="213"/>
    </location>
</feature>
<dbReference type="GO" id="GO:0004386">
    <property type="term" value="F:helicase activity"/>
    <property type="evidence" value="ECO:0007669"/>
    <property type="project" value="UniProtKB-KW"/>
</dbReference>
<dbReference type="GO" id="GO:0006281">
    <property type="term" value="P:DNA repair"/>
    <property type="evidence" value="ECO:0007669"/>
    <property type="project" value="UniProtKB-KW"/>
</dbReference>
<keyword evidence="2" id="KW-0547">Nucleotide-binding</keyword>
<keyword evidence="2" id="KW-0347">Helicase</keyword>
<organism evidence="5 6">
    <name type="scientific">Actinobacteria bacterium BACL2 MAG-120802-bin41</name>
    <dbReference type="NCBI Taxonomy" id="1655568"/>
    <lineage>
        <taxon>Bacteria</taxon>
        <taxon>Bacillati</taxon>
        <taxon>Actinomycetota</taxon>
        <taxon>Actinomycetes</taxon>
        <taxon>Actinomycetes incertae sedis</taxon>
        <taxon>ac1 cluster</taxon>
    </lineage>
</organism>
<protein>
    <recommendedName>
        <fullName evidence="4">PD-(D/E)XK endonuclease-like domain-containing protein</fullName>
    </recommendedName>
</protein>
<keyword evidence="2" id="KW-0067">ATP-binding</keyword>
<evidence type="ECO:0000313" key="5">
    <source>
        <dbReference type="EMBL" id="KRO31318.1"/>
    </source>
</evidence>
<dbReference type="Gene3D" id="3.90.320.10">
    <property type="match status" value="1"/>
</dbReference>
<dbReference type="InterPro" id="IPR038726">
    <property type="entry name" value="PDDEXK_AddAB-type"/>
</dbReference>
<evidence type="ECO:0000313" key="6">
    <source>
        <dbReference type="Proteomes" id="UP000053941"/>
    </source>
</evidence>
<gene>
    <name evidence="5" type="ORF">ABR60_04040</name>
</gene>
<accession>A0A0R2NZL1</accession>
<proteinExistence type="predicted"/>
<evidence type="ECO:0000256" key="2">
    <source>
        <dbReference type="ARBA" id="ARBA00022806"/>
    </source>
</evidence>
<evidence type="ECO:0000259" key="4">
    <source>
        <dbReference type="Pfam" id="PF12705"/>
    </source>
</evidence>
<sequence>MSKAREFISPSDLTFSWNGCHRCLWLNYNHGVKAPSFFPLVGELSAMQEKHFNGAKSKDLHPEIKPGKVLDRGGWVKSMPITYNSNPSPYAIRGKYDLLMEFEDGTYGVVDCKFQGKNNDKSDFYSPQLEAYAFALENPLQGEPKKISVLGLLVWSPENPEGNPESGFSLNLSSAWYPITRNPVGLAERLQDFIQVISGEVPSADSTCDTCKFITTRREIFGQE</sequence>